<evidence type="ECO:0000313" key="3">
    <source>
        <dbReference type="Proteomes" id="UP000230002"/>
    </source>
</evidence>
<evidence type="ECO:0000313" key="2">
    <source>
        <dbReference type="EMBL" id="PIL36626.1"/>
    </source>
</evidence>
<dbReference type="AlphaFoldDB" id="A0A2G8SS77"/>
<comment type="caution">
    <text evidence="2">The sequence shown here is derived from an EMBL/GenBank/DDBJ whole genome shotgun (WGS) entry which is preliminary data.</text>
</comment>
<keyword evidence="3" id="KW-1185">Reference proteome</keyword>
<dbReference type="InterPro" id="IPR036020">
    <property type="entry name" value="WW_dom_sf"/>
</dbReference>
<feature type="compositionally biased region" description="Pro residues" evidence="1">
    <location>
        <begin position="58"/>
        <end position="79"/>
    </location>
</feature>
<feature type="compositionally biased region" description="Pro residues" evidence="1">
    <location>
        <begin position="94"/>
        <end position="111"/>
    </location>
</feature>
<dbReference type="SUPFAM" id="SSF51045">
    <property type="entry name" value="WW domain"/>
    <property type="match status" value="1"/>
</dbReference>
<accession>A0A2G8SS77</accession>
<protein>
    <submittedName>
        <fullName evidence="2">Uncharacterized protein</fullName>
    </submittedName>
</protein>
<dbReference type="EMBL" id="AYKW01000001">
    <property type="protein sequence ID" value="PIL36626.1"/>
    <property type="molecule type" value="Genomic_DNA"/>
</dbReference>
<name>A0A2G8SS77_9APHY</name>
<feature type="compositionally biased region" description="Low complexity" evidence="1">
    <location>
        <begin position="83"/>
        <end position="93"/>
    </location>
</feature>
<organism evidence="2 3">
    <name type="scientific">Ganoderma sinense ZZ0214-1</name>
    <dbReference type="NCBI Taxonomy" id="1077348"/>
    <lineage>
        <taxon>Eukaryota</taxon>
        <taxon>Fungi</taxon>
        <taxon>Dikarya</taxon>
        <taxon>Basidiomycota</taxon>
        <taxon>Agaricomycotina</taxon>
        <taxon>Agaricomycetes</taxon>
        <taxon>Polyporales</taxon>
        <taxon>Polyporaceae</taxon>
        <taxon>Ganoderma</taxon>
    </lineage>
</organism>
<proteinExistence type="predicted"/>
<evidence type="ECO:0000256" key="1">
    <source>
        <dbReference type="SAM" id="MobiDB-lite"/>
    </source>
</evidence>
<dbReference type="Proteomes" id="UP000230002">
    <property type="component" value="Unassembled WGS sequence"/>
</dbReference>
<dbReference type="OrthoDB" id="2367685at2759"/>
<reference evidence="2 3" key="1">
    <citation type="journal article" date="2015" name="Sci. Rep.">
        <title>Chromosome-level genome map provides insights into diverse defense mechanisms in the medicinal fungus Ganoderma sinense.</title>
        <authorList>
            <person name="Zhu Y."/>
            <person name="Xu J."/>
            <person name="Sun C."/>
            <person name="Zhou S."/>
            <person name="Xu H."/>
            <person name="Nelson D.R."/>
            <person name="Qian J."/>
            <person name="Song J."/>
            <person name="Luo H."/>
            <person name="Xiang L."/>
            <person name="Li Y."/>
            <person name="Xu Z."/>
            <person name="Ji A."/>
            <person name="Wang L."/>
            <person name="Lu S."/>
            <person name="Hayward A."/>
            <person name="Sun W."/>
            <person name="Li X."/>
            <person name="Schwartz D.C."/>
            <person name="Wang Y."/>
            <person name="Chen S."/>
        </authorList>
    </citation>
    <scope>NUCLEOTIDE SEQUENCE [LARGE SCALE GENOMIC DNA]</scope>
    <source>
        <strain evidence="2 3">ZZ0214-1</strain>
    </source>
</reference>
<dbReference type="STRING" id="1077348.A0A2G8SS77"/>
<feature type="region of interest" description="Disordered" evidence="1">
    <location>
        <begin position="1"/>
        <end position="22"/>
    </location>
</feature>
<feature type="compositionally biased region" description="Polar residues" evidence="1">
    <location>
        <begin position="131"/>
        <end position="141"/>
    </location>
</feature>
<sequence length="212" mass="22765">MSQPPPYGPPSNPDRRPLPQGWIEKYDERYQAWFYVNTLENPPRSSWVHPLGAAPPEGYGPPSGPPPPNQYNNPYPPPGGYNQGPLPQQQWGQSPPPPSGGYYGGPPPPQGGYPGQYGGPPPGQGDRGWFGSNTPQPQQQPAYVEQRPPKKSGPGMGTALLAGGAGLVGGALLMDAFENHEEHEREEAYDAGYNQGFDNGFDQGEFDDGGGW</sequence>
<feature type="region of interest" description="Disordered" evidence="1">
    <location>
        <begin position="192"/>
        <end position="212"/>
    </location>
</feature>
<gene>
    <name evidence="2" type="ORF">GSI_00315</name>
</gene>
<feature type="region of interest" description="Disordered" evidence="1">
    <location>
        <begin position="41"/>
        <end position="163"/>
    </location>
</feature>
<dbReference type="Gene3D" id="2.20.70.10">
    <property type="match status" value="1"/>
</dbReference>
<feature type="compositionally biased region" description="Pro residues" evidence="1">
    <location>
        <begin position="1"/>
        <end position="12"/>
    </location>
</feature>